<gene>
    <name evidence="1" type="ORF">ElyMa_006145100</name>
</gene>
<keyword evidence="1" id="KW-0255">Endonuclease</keyword>
<dbReference type="Gene3D" id="3.60.10.10">
    <property type="entry name" value="Endonuclease/exonuclease/phosphatase"/>
    <property type="match status" value="1"/>
</dbReference>
<keyword evidence="1" id="KW-0540">Nuclease</keyword>
<keyword evidence="1" id="KW-0378">Hydrolase</keyword>
<dbReference type="PANTHER" id="PTHR47510">
    <property type="entry name" value="REVERSE TRANSCRIPTASE DOMAIN-CONTAINING PROTEIN"/>
    <property type="match status" value="1"/>
</dbReference>
<dbReference type="Proteomes" id="UP000762676">
    <property type="component" value="Unassembled WGS sequence"/>
</dbReference>
<dbReference type="PANTHER" id="PTHR47510:SF3">
    <property type="entry name" value="ENDO_EXONUCLEASE_PHOSPHATASE DOMAIN-CONTAINING PROTEIN"/>
    <property type="match status" value="1"/>
</dbReference>
<dbReference type="SUPFAM" id="SSF56219">
    <property type="entry name" value="DNase I-like"/>
    <property type="match status" value="1"/>
</dbReference>
<comment type="caution">
    <text evidence="1">The sequence shown here is derived from an EMBL/GenBank/DDBJ whole genome shotgun (WGS) entry which is preliminary data.</text>
</comment>
<name>A0AAV4H021_9GAST</name>
<dbReference type="InterPro" id="IPR036691">
    <property type="entry name" value="Endo/exonu/phosph_ase_sf"/>
</dbReference>
<protein>
    <submittedName>
        <fullName evidence="1">Endonuclease domain of the non-LTR retrotransposon LINE-1</fullName>
    </submittedName>
</protein>
<sequence length="212" mass="23912">MHIEREAGLTCLTETWLTQTVPNSVIDIDKFTGYRSDRSLASGKTRGGGVCVYLNDRWCTTNNTHVIKTLCTPDVELLALSLRPVYLPREFPKINLLVTYIPPNVNTEQAIQQVVHTVRDLQAKSPDSVTIITGDFNHNTLENELPLFYQYIDCPTRGKNILDLCLGNIKDAYKCKALLGLGKSEHQMMQLTPKYSTVLKKSKVDKQVVSVW</sequence>
<dbReference type="EMBL" id="BMAT01012331">
    <property type="protein sequence ID" value="GFR90210.1"/>
    <property type="molecule type" value="Genomic_DNA"/>
</dbReference>
<dbReference type="GO" id="GO:0004519">
    <property type="term" value="F:endonuclease activity"/>
    <property type="evidence" value="ECO:0007669"/>
    <property type="project" value="UniProtKB-KW"/>
</dbReference>
<proteinExistence type="predicted"/>
<dbReference type="AlphaFoldDB" id="A0AAV4H021"/>
<evidence type="ECO:0000313" key="2">
    <source>
        <dbReference type="Proteomes" id="UP000762676"/>
    </source>
</evidence>
<reference evidence="1 2" key="1">
    <citation type="journal article" date="2021" name="Elife">
        <title>Chloroplast acquisition without the gene transfer in kleptoplastic sea slugs, Plakobranchus ocellatus.</title>
        <authorList>
            <person name="Maeda T."/>
            <person name="Takahashi S."/>
            <person name="Yoshida T."/>
            <person name="Shimamura S."/>
            <person name="Takaki Y."/>
            <person name="Nagai Y."/>
            <person name="Toyoda A."/>
            <person name="Suzuki Y."/>
            <person name="Arimoto A."/>
            <person name="Ishii H."/>
            <person name="Satoh N."/>
            <person name="Nishiyama T."/>
            <person name="Hasebe M."/>
            <person name="Maruyama T."/>
            <person name="Minagawa J."/>
            <person name="Obokata J."/>
            <person name="Shigenobu S."/>
        </authorList>
    </citation>
    <scope>NUCLEOTIDE SEQUENCE [LARGE SCALE GENOMIC DNA]</scope>
</reference>
<accession>A0AAV4H021</accession>
<evidence type="ECO:0000313" key="1">
    <source>
        <dbReference type="EMBL" id="GFR90210.1"/>
    </source>
</evidence>
<organism evidence="1 2">
    <name type="scientific">Elysia marginata</name>
    <dbReference type="NCBI Taxonomy" id="1093978"/>
    <lineage>
        <taxon>Eukaryota</taxon>
        <taxon>Metazoa</taxon>
        <taxon>Spiralia</taxon>
        <taxon>Lophotrochozoa</taxon>
        <taxon>Mollusca</taxon>
        <taxon>Gastropoda</taxon>
        <taxon>Heterobranchia</taxon>
        <taxon>Euthyneura</taxon>
        <taxon>Panpulmonata</taxon>
        <taxon>Sacoglossa</taxon>
        <taxon>Placobranchoidea</taxon>
        <taxon>Plakobranchidae</taxon>
        <taxon>Elysia</taxon>
    </lineage>
</organism>
<keyword evidence="2" id="KW-1185">Reference proteome</keyword>